<dbReference type="InterPro" id="IPR008949">
    <property type="entry name" value="Isoprenoid_synthase_dom_sf"/>
</dbReference>
<accession>A0A5C1Q9Q0</accession>
<dbReference type="EMBL" id="CP035807">
    <property type="protein sequence ID" value="QEN03516.1"/>
    <property type="molecule type" value="Genomic_DNA"/>
</dbReference>
<dbReference type="SFLD" id="SFLDS00005">
    <property type="entry name" value="Isoprenoid_Synthase_Type_I"/>
    <property type="match status" value="1"/>
</dbReference>
<keyword evidence="4" id="KW-0479">Metal-binding</keyword>
<evidence type="ECO:0000256" key="2">
    <source>
        <dbReference type="ARBA" id="ARBA00006706"/>
    </source>
</evidence>
<dbReference type="InterPro" id="IPR000092">
    <property type="entry name" value="Polyprenyl_synt"/>
</dbReference>
<reference evidence="7 8" key="2">
    <citation type="submission" date="2019-09" db="EMBL/GenBank/DDBJ databases">
        <title>Complete Genome Sequence and Methylome Analysis of free living Spirochaetas.</title>
        <authorList>
            <person name="Leshcheva N."/>
            <person name="Mikheeva N."/>
        </authorList>
    </citation>
    <scope>NUCLEOTIDE SEQUENCE [LARGE SCALE GENOMIC DNA]</scope>
    <source>
        <strain evidence="7 8">P</strain>
    </source>
</reference>
<dbReference type="RefSeq" id="WP_149566774.1">
    <property type="nucleotide sequence ID" value="NZ_CP035807.1"/>
</dbReference>
<evidence type="ECO:0000256" key="5">
    <source>
        <dbReference type="ARBA" id="ARBA00022842"/>
    </source>
</evidence>
<dbReference type="GO" id="GO:0046872">
    <property type="term" value="F:metal ion binding"/>
    <property type="evidence" value="ECO:0007669"/>
    <property type="project" value="UniProtKB-KW"/>
</dbReference>
<keyword evidence="8" id="KW-1185">Reference proteome</keyword>
<name>A0A5C1Q9Q0_9SPIO</name>
<dbReference type="PROSITE" id="PS00723">
    <property type="entry name" value="POLYPRENYL_SYNTHASE_1"/>
    <property type="match status" value="1"/>
</dbReference>
<dbReference type="PROSITE" id="PS00444">
    <property type="entry name" value="POLYPRENYL_SYNTHASE_2"/>
    <property type="match status" value="1"/>
</dbReference>
<keyword evidence="5" id="KW-0460">Magnesium</keyword>
<organism evidence="7 8">
    <name type="scientific">Thiospirochaeta perfilievii</name>
    <dbReference type="NCBI Taxonomy" id="252967"/>
    <lineage>
        <taxon>Bacteria</taxon>
        <taxon>Pseudomonadati</taxon>
        <taxon>Spirochaetota</taxon>
        <taxon>Spirochaetia</taxon>
        <taxon>Spirochaetales</taxon>
        <taxon>Spirochaetaceae</taxon>
        <taxon>Thiospirochaeta</taxon>
    </lineage>
</organism>
<proteinExistence type="inferred from homology"/>
<dbReference type="GO" id="GO:0004659">
    <property type="term" value="F:prenyltransferase activity"/>
    <property type="evidence" value="ECO:0007669"/>
    <property type="project" value="InterPro"/>
</dbReference>
<reference evidence="7 8" key="1">
    <citation type="submission" date="2019-02" db="EMBL/GenBank/DDBJ databases">
        <authorList>
            <person name="Fomenkov A."/>
            <person name="Dubinina G."/>
            <person name="Grabovich M."/>
            <person name="Vincze T."/>
            <person name="Roberts R.J."/>
        </authorList>
    </citation>
    <scope>NUCLEOTIDE SEQUENCE [LARGE SCALE GENOMIC DNA]</scope>
    <source>
        <strain evidence="7 8">P</strain>
    </source>
</reference>
<evidence type="ECO:0000313" key="7">
    <source>
        <dbReference type="EMBL" id="QEN03516.1"/>
    </source>
</evidence>
<evidence type="ECO:0000256" key="6">
    <source>
        <dbReference type="RuleBase" id="RU004466"/>
    </source>
</evidence>
<dbReference type="Proteomes" id="UP000323824">
    <property type="component" value="Chromosome"/>
</dbReference>
<dbReference type="AlphaFoldDB" id="A0A5C1Q9Q0"/>
<dbReference type="PANTHER" id="PTHR12001">
    <property type="entry name" value="GERANYLGERANYL PYROPHOSPHATE SYNTHASE"/>
    <property type="match status" value="1"/>
</dbReference>
<protein>
    <submittedName>
        <fullName evidence="7">Polyprenyl synthetase family protein</fullName>
    </submittedName>
</protein>
<dbReference type="Pfam" id="PF00348">
    <property type="entry name" value="polyprenyl_synt"/>
    <property type="match status" value="1"/>
</dbReference>
<dbReference type="SUPFAM" id="SSF48576">
    <property type="entry name" value="Terpenoid synthases"/>
    <property type="match status" value="1"/>
</dbReference>
<dbReference type="PANTHER" id="PTHR12001:SF69">
    <property type="entry name" value="ALL TRANS-POLYPRENYL-DIPHOSPHATE SYNTHASE PDSS1"/>
    <property type="match status" value="1"/>
</dbReference>
<evidence type="ECO:0000256" key="3">
    <source>
        <dbReference type="ARBA" id="ARBA00022679"/>
    </source>
</evidence>
<gene>
    <name evidence="7" type="ORF">EW093_01970</name>
</gene>
<comment type="cofactor">
    <cofactor evidence="1">
        <name>Mg(2+)</name>
        <dbReference type="ChEBI" id="CHEBI:18420"/>
    </cofactor>
</comment>
<dbReference type="KEGG" id="sper:EW093_01970"/>
<evidence type="ECO:0000256" key="1">
    <source>
        <dbReference type="ARBA" id="ARBA00001946"/>
    </source>
</evidence>
<dbReference type="InterPro" id="IPR033749">
    <property type="entry name" value="Polyprenyl_synt_CS"/>
</dbReference>
<dbReference type="GO" id="GO:0008299">
    <property type="term" value="P:isoprenoid biosynthetic process"/>
    <property type="evidence" value="ECO:0007669"/>
    <property type="project" value="InterPro"/>
</dbReference>
<dbReference type="OrthoDB" id="9805316at2"/>
<evidence type="ECO:0000313" key="8">
    <source>
        <dbReference type="Proteomes" id="UP000323824"/>
    </source>
</evidence>
<dbReference type="Gene3D" id="1.10.600.10">
    <property type="entry name" value="Farnesyl Diphosphate Synthase"/>
    <property type="match status" value="1"/>
</dbReference>
<comment type="similarity">
    <text evidence="2 6">Belongs to the FPP/GGPP synthase family.</text>
</comment>
<keyword evidence="3 6" id="KW-0808">Transferase</keyword>
<sequence>MLDWFEDKTLNNQLNAIKDKLQKDLKSGNNYFNESLDYLLEDGGKMLRPILLLIGSRFGKLYKKKGDDLVDIATAIETLHVATLLHDDVIDEAKLRRGKESIQSKYSKEYAIYMGDYLLSKCFLLLTELNVPKELAIALAKVVSRICIGEILQFKNRYNMNTSLFGYLRVVSGKTAALFAISLSAGSYITKADDKTIKRLAHAGYQLGMAFQIVDDLLDFIGDEEEVGKDLRSDILKGYYCLPVIFALNDESEYKDSIREIFSCGIDENNIQQVILLIKKSGAIEKCRNLAIRYHDRALQVINRLPKNSGYDLLMELLPRLIDRVK</sequence>
<evidence type="ECO:0000256" key="4">
    <source>
        <dbReference type="ARBA" id="ARBA00022723"/>
    </source>
</evidence>
<dbReference type="CDD" id="cd00685">
    <property type="entry name" value="Trans_IPPS_HT"/>
    <property type="match status" value="1"/>
</dbReference>